<feature type="region of interest" description="Disordered" evidence="2">
    <location>
        <begin position="213"/>
        <end position="262"/>
    </location>
</feature>
<sequence>MHPSSRFGRPLPTTEEELLEEQRAFLERKETPAAKALRKEKRTNDEDDDEKEEEEEETNASKNSNNVEKPFVVEEASLKIVERDTSTVIPTPPMKRDDGSETRGFPKAEHRSKEGGGKGGDDNDPKILSKFARRRAEMRGEKILDVHEPDVMKKGRADGASSAAAAAMIPEHEDKDVAAETKRVLASMSVEEAMKQRKELEEKMDPKIVGFFRNRNRKKMDATSEDKKEAGASEAAPPRLTTTTSGNSSKLNNKSTSKKPDAMKLMKANVDPMSRVHAADVRFTASGEPIVPVEHYQNISAQEGRIPAPTERDFVRAGGLFNKPNIAASTSAEESDDPGYTLLEARQLCVSSVPGQRALGYRLLANVFKSARRFGHAPERVATEEPQELPLGSTWAGIWVSAVVDVGAVSLVRRGLDDSNPLVFSSAALAMRELCCGRGGGGVFGTEERLMSQLESFAGVPAISKAYSAVTCHAPMWRESRDDAPKGGRGYEPKAWEPAGGVIEIDQSTNLVCCDEEDEEIANSVMQAATTGAKLDPEAEAELRRIESERAVDPIAALLRAKTLERVRYLLEMERSPVAEVPLLQFLSTAATHSTSAAVAVAKCPRLLDVLCRRVTSFASSSSSSAPPEGANSIASRAYVLETICSIVRVAGTGVVFEPSDASNDRLNIAHSAIQLVSSINPMEDFEPASVNCWCQAMRLWSLCANRGVPTCPNADDYFSLLANCVDVDPKNVSNEGYETVREAFNAFSSFCSNHKNMKASTPLLEKISGFASHWILKNYESFSVGGARSRFTFASAAFFLDSANLAGIGEEGNENEGNEDDVNSNTRRRLANALSKACDILLRELAADYARGIIASSDFYKARASRGAAMHGVLCVLKALAGGVNESYEENEEMRESSVDEYIKTIAQNKALEAIDTLCAAMYRETVGIERARRADMKMRQQRARHRGLSLDVRSGDARAARGQISPKSGMSPSRPQTKKPPLVGSAGSPSDDIGLLSSSPPLGGGGGGGLIHTNEAFTKKRMSFDTTSNQISAAFQQKARIGNTEKVAATLVAEDKNLPNRSQTNSPSPALVAVREGFTTDQSSSAQKRVGGADFDRASDRNDELEKLYFENYSGEESVQEAHAHEVTTFMGLRVFWASATLPIQRALVQALEILEQFGLPEIVEDEFAPPMDEEEKKCRKKQQRAEYTKTCLYATATLLRSLPPGAGSLAKLALKNGVMSTQSLDAALDSTRTALLDAERDFINTANNITPSNMTKVVSAAQECGVILSLAAKSLVPPAEDCRDALLGGYTIEFTTASEARKYGCDPMKSVLPTFSDWFFAPLSPSSAVRGWDVASIASNLSLVLGYEKLHASTIVELNSSKKLSALSNVFLKEMVIWRDPAVTAPLAALTDLYWSQTVFEFLQNDAMQSSSSPLGYTKRIKPNEKSLSDPLHVPEGSGDASVSSALAIAFGTTSYADALFGRHISFWLRADVPAKARASCWIALRENLSLHLLPSIAKLVEPIHSHVMLPRGGEQDPEMFELYISSLESGDLDKWFASWEKFEGWDYGGIGSRGARLPFEAPPVAVALVVHAVAHVVLGGAGGNALQKKTIRRLLSKDRTGTYLRAIMNTPLMLRRRPRFASTSAKTNAGELHETPFGWGFCFGKFGKWEDMGPRRSVLLDACGDDEELLRLLRHALVTCKLATRESMDVHAMEMSVEKTSSFYA</sequence>
<evidence type="ECO:0000256" key="2">
    <source>
        <dbReference type="SAM" id="MobiDB-lite"/>
    </source>
</evidence>
<feature type="region of interest" description="Disordered" evidence="2">
    <location>
        <begin position="25"/>
        <end position="126"/>
    </location>
</feature>
<organism evidence="5 6">
    <name type="scientific">Bathycoccus prasinos</name>
    <dbReference type="NCBI Taxonomy" id="41875"/>
    <lineage>
        <taxon>Eukaryota</taxon>
        <taxon>Viridiplantae</taxon>
        <taxon>Chlorophyta</taxon>
        <taxon>Mamiellophyceae</taxon>
        <taxon>Mamiellales</taxon>
        <taxon>Bathycoccaceae</taxon>
        <taxon>Bathycoccus</taxon>
    </lineage>
</organism>
<dbReference type="Proteomes" id="UP000198341">
    <property type="component" value="Chromosome 5"/>
</dbReference>
<evidence type="ECO:0000313" key="5">
    <source>
        <dbReference type="EMBL" id="CCO16748.1"/>
    </source>
</evidence>
<dbReference type="Pfam" id="PF08620">
    <property type="entry name" value="RPAP1_C"/>
    <property type="match status" value="1"/>
</dbReference>
<dbReference type="InterPro" id="IPR013929">
    <property type="entry name" value="RPAP1_C"/>
</dbReference>
<name>K8F5B7_9CHLO</name>
<reference evidence="5 6" key="1">
    <citation type="submission" date="2011-10" db="EMBL/GenBank/DDBJ databases">
        <authorList>
            <person name="Genoscope - CEA"/>
        </authorList>
    </citation>
    <scope>NUCLEOTIDE SEQUENCE [LARGE SCALE GENOMIC DNA]</scope>
    <source>
        <strain evidence="5 6">RCC 1105</strain>
    </source>
</reference>
<feature type="compositionally biased region" description="Basic and acidic residues" evidence="2">
    <location>
        <begin position="94"/>
        <end position="126"/>
    </location>
</feature>
<comment type="similarity">
    <text evidence="1">Belongs to the RPAP1 family.</text>
</comment>
<dbReference type="GeneID" id="19015806"/>
<dbReference type="InterPro" id="IPR055326">
    <property type="entry name" value="MINIYO"/>
</dbReference>
<dbReference type="PANTHER" id="PTHR47605:SF2">
    <property type="entry name" value="TRANSCRIPTIONAL ELONGATION REGULATOR MINIYO"/>
    <property type="match status" value="1"/>
</dbReference>
<dbReference type="OrthoDB" id="497229at2759"/>
<dbReference type="KEGG" id="bpg:Bathy05g03030"/>
<feature type="compositionally biased region" description="Low complexity" evidence="2">
    <location>
        <begin position="240"/>
        <end position="255"/>
    </location>
</feature>
<dbReference type="PANTHER" id="PTHR47605">
    <property type="entry name" value="TRANSCRIPTIONAL ELONGATION REGULATOR MINIYO"/>
    <property type="match status" value="1"/>
</dbReference>
<dbReference type="eggNOG" id="KOG4732">
    <property type="taxonomic scope" value="Eukaryota"/>
</dbReference>
<feature type="compositionally biased region" description="Polar residues" evidence="2">
    <location>
        <begin position="967"/>
        <end position="977"/>
    </location>
</feature>
<protein>
    <recommendedName>
        <fullName evidence="7">RNA polymerase II-associated protein 1 C-terminal domain-containing protein</fullName>
    </recommendedName>
</protein>
<evidence type="ECO:0000256" key="1">
    <source>
        <dbReference type="ARBA" id="ARBA00009953"/>
    </source>
</evidence>
<feature type="domain" description="RPAP1 N-terminal" evidence="4">
    <location>
        <begin position="176"/>
        <end position="219"/>
    </location>
</feature>
<proteinExistence type="inferred from homology"/>
<evidence type="ECO:0000313" key="6">
    <source>
        <dbReference type="Proteomes" id="UP000198341"/>
    </source>
</evidence>
<keyword evidence="6" id="KW-1185">Reference proteome</keyword>
<feature type="compositionally biased region" description="Acidic residues" evidence="2">
    <location>
        <begin position="45"/>
        <end position="58"/>
    </location>
</feature>
<feature type="compositionally biased region" description="Basic and acidic residues" evidence="2">
    <location>
        <begin position="219"/>
        <end position="231"/>
    </location>
</feature>
<dbReference type="STRING" id="41875.K8F5B7"/>
<feature type="region of interest" description="Disordered" evidence="2">
    <location>
        <begin position="1"/>
        <end position="20"/>
    </location>
</feature>
<evidence type="ECO:0000259" key="3">
    <source>
        <dbReference type="Pfam" id="PF08620"/>
    </source>
</evidence>
<feature type="compositionally biased region" description="Basic and acidic residues" evidence="2">
    <location>
        <begin position="139"/>
        <end position="157"/>
    </location>
</feature>
<dbReference type="EMBL" id="FO082274">
    <property type="protein sequence ID" value="CCO16748.1"/>
    <property type="molecule type" value="Genomic_DNA"/>
</dbReference>
<dbReference type="RefSeq" id="XP_007513190.1">
    <property type="nucleotide sequence ID" value="XM_007513128.1"/>
</dbReference>
<feature type="region of interest" description="Disordered" evidence="2">
    <location>
        <begin position="936"/>
        <end position="1015"/>
    </location>
</feature>
<evidence type="ECO:0000259" key="4">
    <source>
        <dbReference type="Pfam" id="PF08621"/>
    </source>
</evidence>
<feature type="domain" description="RPAP1 C-terminal" evidence="3">
    <location>
        <begin position="330"/>
        <end position="371"/>
    </location>
</feature>
<gene>
    <name evidence="5" type="ORF">Bathy05g03030</name>
</gene>
<accession>K8F5B7</accession>
<dbReference type="InterPro" id="IPR013930">
    <property type="entry name" value="RPAP1_N"/>
</dbReference>
<feature type="region of interest" description="Disordered" evidence="2">
    <location>
        <begin position="1080"/>
        <end position="1099"/>
    </location>
</feature>
<feature type="region of interest" description="Disordered" evidence="2">
    <location>
        <begin position="139"/>
        <end position="175"/>
    </location>
</feature>
<dbReference type="Pfam" id="PF08621">
    <property type="entry name" value="RPAP1_N"/>
    <property type="match status" value="1"/>
</dbReference>
<evidence type="ECO:0008006" key="7">
    <source>
        <dbReference type="Google" id="ProtNLM"/>
    </source>
</evidence>
<feature type="compositionally biased region" description="Low complexity" evidence="2">
    <location>
        <begin position="989"/>
        <end position="1003"/>
    </location>
</feature>
<feature type="compositionally biased region" description="Basic and acidic residues" evidence="2">
    <location>
        <begin position="76"/>
        <end position="85"/>
    </location>
</feature>